<keyword evidence="3" id="KW-0963">Cytoplasm</keyword>
<sequence length="213" mass="23626">MAGPSETATSSTTADATTVDGLVSALTPDVRERLDILTRVADLLGIDDLSFSSYASAITRISAREQEAQQSMNRLTLVERDLQRHLAAVGHEERLLESWIERLDTEHTQSESTATIQTRREALLKKAKEYRALLDAIVLDHPTITFADLTAQQTANEQRVQSIKAKRAQVKAFRGLPPNLPLARAQLKSARAAQMELIQLRERLLGRMAESVV</sequence>
<dbReference type="GO" id="GO:0070652">
    <property type="term" value="C:HAUS complex"/>
    <property type="evidence" value="ECO:0007669"/>
    <property type="project" value="InterPro"/>
</dbReference>
<dbReference type="AlphaFoldDB" id="A0A8H6XHA2"/>
<dbReference type="Proteomes" id="UP000620124">
    <property type="component" value="Unassembled WGS sequence"/>
</dbReference>
<protein>
    <submittedName>
        <fullName evidence="10">PCI domain-containing protein</fullName>
    </submittedName>
</protein>
<evidence type="ECO:0000256" key="8">
    <source>
        <dbReference type="ARBA" id="ARBA00023212"/>
    </source>
</evidence>
<dbReference type="PANTHER" id="PTHR31570">
    <property type="entry name" value="HAUS AUGMIN-LIKE COMPLEX SUBUNIT 1"/>
    <property type="match status" value="1"/>
</dbReference>
<dbReference type="Pfam" id="PF25762">
    <property type="entry name" value="HAUS1"/>
    <property type="match status" value="1"/>
</dbReference>
<keyword evidence="8" id="KW-0206">Cytoskeleton</keyword>
<dbReference type="GO" id="GO:0051301">
    <property type="term" value="P:cell division"/>
    <property type="evidence" value="ECO:0007669"/>
    <property type="project" value="UniProtKB-KW"/>
</dbReference>
<evidence type="ECO:0000313" key="11">
    <source>
        <dbReference type="Proteomes" id="UP000620124"/>
    </source>
</evidence>
<accession>A0A8H6XHA2</accession>
<dbReference type="OrthoDB" id="5372507at2759"/>
<evidence type="ECO:0000256" key="7">
    <source>
        <dbReference type="ARBA" id="ARBA00023054"/>
    </source>
</evidence>
<gene>
    <name evidence="10" type="ORF">MVEN_01967400</name>
</gene>
<evidence type="ECO:0000256" key="5">
    <source>
        <dbReference type="ARBA" id="ARBA00022701"/>
    </source>
</evidence>
<dbReference type="GO" id="GO:0051225">
    <property type="term" value="P:spindle assembly"/>
    <property type="evidence" value="ECO:0007669"/>
    <property type="project" value="InterPro"/>
</dbReference>
<dbReference type="GO" id="GO:0005819">
    <property type="term" value="C:spindle"/>
    <property type="evidence" value="ECO:0007669"/>
    <property type="project" value="UniProtKB-SubCell"/>
</dbReference>
<dbReference type="GO" id="GO:0005874">
    <property type="term" value="C:microtubule"/>
    <property type="evidence" value="ECO:0007669"/>
    <property type="project" value="UniProtKB-KW"/>
</dbReference>
<evidence type="ECO:0000256" key="1">
    <source>
        <dbReference type="ARBA" id="ARBA00004186"/>
    </source>
</evidence>
<dbReference type="GO" id="GO:0005829">
    <property type="term" value="C:cytosol"/>
    <property type="evidence" value="ECO:0007669"/>
    <property type="project" value="TreeGrafter"/>
</dbReference>
<evidence type="ECO:0000313" key="10">
    <source>
        <dbReference type="EMBL" id="KAF7340471.1"/>
    </source>
</evidence>
<evidence type="ECO:0000256" key="2">
    <source>
        <dbReference type="ARBA" id="ARBA00005479"/>
    </source>
</evidence>
<evidence type="ECO:0000256" key="9">
    <source>
        <dbReference type="ARBA" id="ARBA00023306"/>
    </source>
</evidence>
<comment type="similarity">
    <text evidence="2">Belongs to the HAUS1 family.</text>
</comment>
<organism evidence="10 11">
    <name type="scientific">Mycena venus</name>
    <dbReference type="NCBI Taxonomy" id="2733690"/>
    <lineage>
        <taxon>Eukaryota</taxon>
        <taxon>Fungi</taxon>
        <taxon>Dikarya</taxon>
        <taxon>Basidiomycota</taxon>
        <taxon>Agaricomycotina</taxon>
        <taxon>Agaricomycetes</taxon>
        <taxon>Agaricomycetidae</taxon>
        <taxon>Agaricales</taxon>
        <taxon>Marasmiineae</taxon>
        <taxon>Mycenaceae</taxon>
        <taxon>Mycena</taxon>
    </lineage>
</organism>
<dbReference type="PANTHER" id="PTHR31570:SF1">
    <property type="entry name" value="HAUS AUGMIN-LIKE COMPLEX SUBUNIT 1"/>
    <property type="match status" value="1"/>
</dbReference>
<name>A0A8H6XHA2_9AGAR</name>
<evidence type="ECO:0000256" key="6">
    <source>
        <dbReference type="ARBA" id="ARBA00022776"/>
    </source>
</evidence>
<keyword evidence="7" id="KW-0175">Coiled coil</keyword>
<keyword evidence="5" id="KW-0493">Microtubule</keyword>
<evidence type="ECO:0000256" key="3">
    <source>
        <dbReference type="ARBA" id="ARBA00022490"/>
    </source>
</evidence>
<evidence type="ECO:0000256" key="4">
    <source>
        <dbReference type="ARBA" id="ARBA00022618"/>
    </source>
</evidence>
<dbReference type="EMBL" id="JACAZI010000019">
    <property type="protein sequence ID" value="KAF7340471.1"/>
    <property type="molecule type" value="Genomic_DNA"/>
</dbReference>
<comment type="caution">
    <text evidence="10">The sequence shown here is derived from an EMBL/GenBank/DDBJ whole genome shotgun (WGS) entry which is preliminary data.</text>
</comment>
<reference evidence="10" key="1">
    <citation type="submission" date="2020-05" db="EMBL/GenBank/DDBJ databases">
        <title>Mycena genomes resolve the evolution of fungal bioluminescence.</title>
        <authorList>
            <person name="Tsai I.J."/>
        </authorList>
    </citation>
    <scope>NUCLEOTIDE SEQUENCE</scope>
    <source>
        <strain evidence="10">CCC161011</strain>
    </source>
</reference>
<keyword evidence="4" id="KW-0132">Cell division</keyword>
<dbReference type="InterPro" id="IPR026243">
    <property type="entry name" value="HAUS1"/>
</dbReference>
<comment type="subcellular location">
    <subcellularLocation>
        <location evidence="1">Cytoplasm</location>
        <location evidence="1">Cytoskeleton</location>
        <location evidence="1">Spindle</location>
    </subcellularLocation>
</comment>
<keyword evidence="6" id="KW-0498">Mitosis</keyword>
<proteinExistence type="inferred from homology"/>
<keyword evidence="11" id="KW-1185">Reference proteome</keyword>
<keyword evidence="9" id="KW-0131">Cell cycle</keyword>